<name>A0A1T5G421_9SPHN</name>
<evidence type="ECO:0000259" key="1">
    <source>
        <dbReference type="Pfam" id="PF07883"/>
    </source>
</evidence>
<accession>A0A1T5G421</accession>
<dbReference type="Pfam" id="PF07883">
    <property type="entry name" value="Cupin_2"/>
    <property type="match status" value="1"/>
</dbReference>
<reference evidence="3" key="1">
    <citation type="submission" date="2017-02" db="EMBL/GenBank/DDBJ databases">
        <authorList>
            <person name="Varghese N."/>
            <person name="Submissions S."/>
        </authorList>
    </citation>
    <scope>NUCLEOTIDE SEQUENCE [LARGE SCALE GENOMIC DNA]</scope>
    <source>
        <strain evidence="3">R11H</strain>
    </source>
</reference>
<feature type="domain" description="Cupin type-2" evidence="1">
    <location>
        <begin position="72"/>
        <end position="136"/>
    </location>
</feature>
<gene>
    <name evidence="2" type="ORF">SAMN06295937_10564</name>
</gene>
<dbReference type="SUPFAM" id="SSF51182">
    <property type="entry name" value="RmlC-like cupins"/>
    <property type="match status" value="1"/>
</dbReference>
<proteinExistence type="predicted"/>
<dbReference type="InterPro" id="IPR014710">
    <property type="entry name" value="RmlC-like_jellyroll"/>
</dbReference>
<organism evidence="2 3">
    <name type="scientific">Sphingopyxis flava</name>
    <dbReference type="NCBI Taxonomy" id="1507287"/>
    <lineage>
        <taxon>Bacteria</taxon>
        <taxon>Pseudomonadati</taxon>
        <taxon>Pseudomonadota</taxon>
        <taxon>Alphaproteobacteria</taxon>
        <taxon>Sphingomonadales</taxon>
        <taxon>Sphingomonadaceae</taxon>
        <taxon>Sphingopyxis</taxon>
    </lineage>
</organism>
<evidence type="ECO:0000313" key="3">
    <source>
        <dbReference type="Proteomes" id="UP000190044"/>
    </source>
</evidence>
<sequence>MRIEDCHLVITDVGPEGRSRVARHDRVSTVAAHGATVAPLWITPEGAPFAEIPPPGGLSWILMEMKPDNAGGGEGLPNQFHTGTTTNYTVILSGRAILHVQEGEVEVGPGDTVVHRPLGAPHRWSVPGPHNCVMACMMSSPAEIRS</sequence>
<dbReference type="Gene3D" id="2.60.120.10">
    <property type="entry name" value="Jelly Rolls"/>
    <property type="match status" value="1"/>
</dbReference>
<dbReference type="EMBL" id="FUYP01000056">
    <property type="protein sequence ID" value="SKC03183.1"/>
    <property type="molecule type" value="Genomic_DNA"/>
</dbReference>
<protein>
    <submittedName>
        <fullName evidence="2">Cupin domain-containing protein</fullName>
    </submittedName>
</protein>
<keyword evidence="3" id="KW-1185">Reference proteome</keyword>
<dbReference type="InterPro" id="IPR011051">
    <property type="entry name" value="RmlC_Cupin_sf"/>
</dbReference>
<dbReference type="Proteomes" id="UP000190044">
    <property type="component" value="Unassembled WGS sequence"/>
</dbReference>
<evidence type="ECO:0000313" key="2">
    <source>
        <dbReference type="EMBL" id="SKC03183.1"/>
    </source>
</evidence>
<dbReference type="InterPro" id="IPR013096">
    <property type="entry name" value="Cupin_2"/>
</dbReference>
<dbReference type="AlphaFoldDB" id="A0A1T5G421"/>